<dbReference type="PROSITE" id="PS50088">
    <property type="entry name" value="ANK_REPEAT"/>
    <property type="match status" value="2"/>
</dbReference>
<dbReference type="Pfam" id="PF24883">
    <property type="entry name" value="NPHP3_N"/>
    <property type="match status" value="1"/>
</dbReference>
<protein>
    <recommendedName>
        <fullName evidence="3">NACHT domain-containing protein</fullName>
    </recommendedName>
</protein>
<dbReference type="Gene3D" id="1.25.40.20">
    <property type="entry name" value="Ankyrin repeat-containing domain"/>
    <property type="match status" value="3"/>
</dbReference>
<dbReference type="InterPro" id="IPR056884">
    <property type="entry name" value="NPHP3-like_N"/>
</dbReference>
<sequence>MGPNCHEQAVTPPTTTEQEREEFLKWLSSADVEEHHLRVSDERFKDSGGWIFNTPELESWLHNGASDILWIYGKPGAGKSVIASNIIDHLVQSYPVPEIGIAFVYHDHNDVDKFGSLRRLITAMMARLCWRLATLPSDLTMLKPKHSSPTAAGTYEFFLRLAGEFKEVYLIIDALDEWSLELRQHLLHFLLSLKKEKSPIFKVLITSRPDPDIHAKLGQYITVNLSAQRDHVCDIKDVIQGKVDEFVQSGRLYLKQADLSNEIVSILTERSQGIFLWSILVLKALCEESLAYQNDDCTLQCLHELPDGLEPFYDQMIEKIKAQKSRHWNLARSTLQWICYAKSPVTATELMRALESDDAIDRFTINIKAIEAACKNLVIQQQGYLQFIHFTVQQYLKDHGIIADAALSMSTTCLHYLEGVSHAFPPTHDTHLSHIHKEFPFARHAADHWGNYTKAALQHDASGLLKAKARTLLSSTDFSASSSRLMSQPDEYYVHGRGWRENLSSLHLIAYFGLHNLLQENEYPISALEARDYEGRTPLSWAAAHGHLECVRILWSIHPDQGNFQDDNGLTALSWAAINGHENIILWLIQQEGIGIACQDSNGRTAMSHAAEFGHTSIIRILHELNPKLVNIYDSDGLSPLFWAGTNGHLDTVKLFIDELGCHPESTDRHHTRSTLLAHVAESGHTEVVNYLLKEKKVEAFRYDRDRETALSIAVQWAWKDNVEAIYHHGLENYSERFCARVCGHALCRGISPHFHQDQEEIIEILLRKGDVDYVDEDGTSALMIAALNGYENIVRLLIKRADINLRNRNLKTAWDYAKEKGHINIVRMLEAAGCDTVDFTEIYARVFPKSLPSDDSSAEV</sequence>
<dbReference type="InterPro" id="IPR002110">
    <property type="entry name" value="Ankyrin_rpt"/>
</dbReference>
<evidence type="ECO:0000313" key="5">
    <source>
        <dbReference type="EMBL" id="KAF7160636.1"/>
    </source>
</evidence>
<dbReference type="SUPFAM" id="SSF48403">
    <property type="entry name" value="Ankyrin repeat"/>
    <property type="match status" value="1"/>
</dbReference>
<keyword evidence="2" id="KW-0040">ANK repeat</keyword>
<dbReference type="AlphaFoldDB" id="A0A8H6PT82"/>
<keyword evidence="6" id="KW-1185">Reference proteome</keyword>
<dbReference type="PROSITE" id="PS50837">
    <property type="entry name" value="NACHT"/>
    <property type="match status" value="1"/>
</dbReference>
<gene>
    <name evidence="4" type="ORF">CNMCM5793_009475</name>
    <name evidence="5" type="ORF">CNMCM6106_008058</name>
</gene>
<comment type="caution">
    <text evidence="5">The sequence shown here is derived from an EMBL/GenBank/DDBJ whole genome shotgun (WGS) entry which is preliminary data.</text>
</comment>
<reference evidence="5" key="1">
    <citation type="submission" date="2020-06" db="EMBL/GenBank/DDBJ databases">
        <title>Draft genome sequences of strains closely related to Aspergillus parafelis and Aspergillus hiratsukae.</title>
        <authorList>
            <person name="Dos Santos R.A.C."/>
            <person name="Rivero-Menendez O."/>
            <person name="Steenwyk J.L."/>
            <person name="Mead M.E."/>
            <person name="Goldman G.H."/>
            <person name="Alastruey-Izquierdo A."/>
            <person name="Rokas A."/>
        </authorList>
    </citation>
    <scope>NUCLEOTIDE SEQUENCE</scope>
    <source>
        <strain evidence="4">CNM-CM5793</strain>
        <strain evidence="5">CNM-CM6106</strain>
    </source>
</reference>
<dbReference type="SMART" id="SM00248">
    <property type="entry name" value="ANK"/>
    <property type="match status" value="7"/>
</dbReference>
<evidence type="ECO:0000313" key="4">
    <source>
        <dbReference type="EMBL" id="KAF7121921.1"/>
    </source>
</evidence>
<dbReference type="Proteomes" id="UP000662466">
    <property type="component" value="Unassembled WGS sequence"/>
</dbReference>
<dbReference type="InterPro" id="IPR054471">
    <property type="entry name" value="GPIID_WHD"/>
</dbReference>
<dbReference type="Proteomes" id="UP000630445">
    <property type="component" value="Unassembled WGS sequence"/>
</dbReference>
<evidence type="ECO:0000256" key="1">
    <source>
        <dbReference type="ARBA" id="ARBA00022737"/>
    </source>
</evidence>
<dbReference type="InterPro" id="IPR027417">
    <property type="entry name" value="P-loop_NTPase"/>
</dbReference>
<dbReference type="PROSITE" id="PS50297">
    <property type="entry name" value="ANK_REP_REGION"/>
    <property type="match status" value="2"/>
</dbReference>
<evidence type="ECO:0000256" key="2">
    <source>
        <dbReference type="PROSITE-ProRule" id="PRU00023"/>
    </source>
</evidence>
<feature type="domain" description="NACHT" evidence="3">
    <location>
        <begin position="67"/>
        <end position="210"/>
    </location>
</feature>
<dbReference type="Gene3D" id="3.40.50.300">
    <property type="entry name" value="P-loop containing nucleotide triphosphate hydrolases"/>
    <property type="match status" value="1"/>
</dbReference>
<dbReference type="OrthoDB" id="7464126at2759"/>
<feature type="repeat" description="ANK" evidence="2">
    <location>
        <begin position="534"/>
        <end position="554"/>
    </location>
</feature>
<dbReference type="EMBL" id="JACBAD010002035">
    <property type="protein sequence ID" value="KAF7121921.1"/>
    <property type="molecule type" value="Genomic_DNA"/>
</dbReference>
<dbReference type="Pfam" id="PF12796">
    <property type="entry name" value="Ank_2"/>
    <property type="match status" value="2"/>
</dbReference>
<dbReference type="SUPFAM" id="SSF52540">
    <property type="entry name" value="P-loop containing nucleoside triphosphate hydrolases"/>
    <property type="match status" value="1"/>
</dbReference>
<dbReference type="Pfam" id="PF00023">
    <property type="entry name" value="Ank"/>
    <property type="match status" value="1"/>
</dbReference>
<feature type="repeat" description="ANK" evidence="2">
    <location>
        <begin position="778"/>
        <end position="801"/>
    </location>
</feature>
<organism evidence="5 7">
    <name type="scientific">Aspergillus hiratsukae</name>
    <dbReference type="NCBI Taxonomy" id="1194566"/>
    <lineage>
        <taxon>Eukaryota</taxon>
        <taxon>Fungi</taxon>
        <taxon>Dikarya</taxon>
        <taxon>Ascomycota</taxon>
        <taxon>Pezizomycotina</taxon>
        <taxon>Eurotiomycetes</taxon>
        <taxon>Eurotiomycetidae</taxon>
        <taxon>Eurotiales</taxon>
        <taxon>Aspergillaceae</taxon>
        <taxon>Aspergillus</taxon>
        <taxon>Aspergillus subgen. Fumigati</taxon>
    </lineage>
</organism>
<evidence type="ECO:0000313" key="7">
    <source>
        <dbReference type="Proteomes" id="UP000662466"/>
    </source>
</evidence>
<accession>A0A8H6PT82</accession>
<keyword evidence="1" id="KW-0677">Repeat</keyword>
<dbReference type="PANTHER" id="PTHR10039:SF16">
    <property type="entry name" value="GPI INOSITOL-DEACYLASE"/>
    <property type="match status" value="1"/>
</dbReference>
<evidence type="ECO:0000259" key="3">
    <source>
        <dbReference type="PROSITE" id="PS50837"/>
    </source>
</evidence>
<dbReference type="Pfam" id="PF22939">
    <property type="entry name" value="WHD_GPIID"/>
    <property type="match status" value="1"/>
</dbReference>
<dbReference type="InterPro" id="IPR007111">
    <property type="entry name" value="NACHT_NTPase"/>
</dbReference>
<evidence type="ECO:0000313" key="6">
    <source>
        <dbReference type="Proteomes" id="UP000630445"/>
    </source>
</evidence>
<dbReference type="EMBL" id="JACBAF010002259">
    <property type="protein sequence ID" value="KAF7160636.1"/>
    <property type="molecule type" value="Genomic_DNA"/>
</dbReference>
<dbReference type="PANTHER" id="PTHR10039">
    <property type="entry name" value="AMELOGENIN"/>
    <property type="match status" value="1"/>
</dbReference>
<proteinExistence type="predicted"/>
<name>A0A8H6PT82_9EURO</name>
<dbReference type="InterPro" id="IPR036770">
    <property type="entry name" value="Ankyrin_rpt-contain_sf"/>
</dbReference>